<organism evidence="5 6">
    <name type="scientific">Saitoella complicata (strain BCRC 22490 / CBS 7301 / JCM 7358 / NBRC 10748 / NRRL Y-17804)</name>
    <dbReference type="NCBI Taxonomy" id="698492"/>
    <lineage>
        <taxon>Eukaryota</taxon>
        <taxon>Fungi</taxon>
        <taxon>Dikarya</taxon>
        <taxon>Ascomycota</taxon>
        <taxon>Taphrinomycotina</taxon>
        <taxon>Taphrinomycotina incertae sedis</taxon>
        <taxon>Saitoella</taxon>
    </lineage>
</organism>
<dbReference type="SUPFAM" id="SSF52058">
    <property type="entry name" value="L domain-like"/>
    <property type="match status" value="2"/>
</dbReference>
<dbReference type="InterPro" id="IPR045307">
    <property type="entry name" value="ADCK1_dom"/>
</dbReference>
<dbReference type="SUPFAM" id="SSF56112">
    <property type="entry name" value="Protein kinase-like (PK-like)"/>
    <property type="match status" value="1"/>
</dbReference>
<comment type="similarity">
    <text evidence="1">Belongs to the protein kinase superfamily. ADCK protein kinase family.</text>
</comment>
<feature type="transmembrane region" description="Helical" evidence="3">
    <location>
        <begin position="651"/>
        <end position="670"/>
    </location>
</feature>
<dbReference type="Gene3D" id="3.80.20.20">
    <property type="entry name" value="Receptor L-domain"/>
    <property type="match status" value="1"/>
</dbReference>
<evidence type="ECO:0000259" key="4">
    <source>
        <dbReference type="Pfam" id="PF03109"/>
    </source>
</evidence>
<reference evidence="5 6" key="3">
    <citation type="journal article" date="2015" name="Genome Announc.">
        <title>Draft Genome Sequence of the Archiascomycetous Yeast Saitoella complicata.</title>
        <authorList>
            <person name="Yamauchi K."/>
            <person name="Kondo S."/>
            <person name="Hamamoto M."/>
            <person name="Takahashi Y."/>
            <person name="Ogura Y."/>
            <person name="Hayashi T."/>
            <person name="Nishida H."/>
        </authorList>
    </citation>
    <scope>NUCLEOTIDE SEQUENCE [LARGE SCALE GENOMIC DNA]</scope>
    <source>
        <strain evidence="5 6">NRRL Y-17804</strain>
    </source>
</reference>
<dbReference type="Proteomes" id="UP000033140">
    <property type="component" value="Unassembled WGS sequence"/>
</dbReference>
<proteinExistence type="inferred from homology"/>
<feature type="domain" description="ABC1 atypical kinase-like" evidence="4">
    <location>
        <begin position="753"/>
        <end position="1003"/>
    </location>
</feature>
<gene>
    <name evidence="5" type="ORF">G7K_2652-t1</name>
</gene>
<evidence type="ECO:0000313" key="5">
    <source>
        <dbReference type="EMBL" id="GAO48479.1"/>
    </source>
</evidence>
<dbReference type="InterPro" id="IPR011009">
    <property type="entry name" value="Kinase-like_dom_sf"/>
</dbReference>
<keyword evidence="6" id="KW-1185">Reference proteome</keyword>
<dbReference type="Pfam" id="PF03109">
    <property type="entry name" value="ABC1"/>
    <property type="match status" value="1"/>
</dbReference>
<keyword evidence="3" id="KW-1133">Transmembrane helix</keyword>
<feature type="transmembrane region" description="Helical" evidence="3">
    <location>
        <begin position="540"/>
        <end position="568"/>
    </location>
</feature>
<evidence type="ECO:0000256" key="2">
    <source>
        <dbReference type="SAM" id="MobiDB-lite"/>
    </source>
</evidence>
<dbReference type="PANTHER" id="PTHR43173">
    <property type="entry name" value="ABC1 FAMILY PROTEIN"/>
    <property type="match status" value="1"/>
</dbReference>
<feature type="region of interest" description="Disordered" evidence="2">
    <location>
        <begin position="37"/>
        <end position="79"/>
    </location>
</feature>
<feature type="compositionally biased region" description="Low complexity" evidence="2">
    <location>
        <begin position="472"/>
        <end position="486"/>
    </location>
</feature>
<reference evidence="5 6" key="1">
    <citation type="journal article" date="2011" name="J. Gen. Appl. Microbiol.">
        <title>Draft genome sequencing of the enigmatic yeast Saitoella complicata.</title>
        <authorList>
            <person name="Nishida H."/>
            <person name="Hamamoto M."/>
            <person name="Sugiyama J."/>
        </authorList>
    </citation>
    <scope>NUCLEOTIDE SEQUENCE [LARGE SCALE GENOMIC DNA]</scope>
    <source>
        <strain evidence="5 6">NRRL Y-17804</strain>
    </source>
</reference>
<dbReference type="STRING" id="698492.A0A0E9NF67"/>
<dbReference type="EMBL" id="BACD03000015">
    <property type="protein sequence ID" value="GAO48479.1"/>
    <property type="molecule type" value="Genomic_DNA"/>
</dbReference>
<name>A0A0E9NF67_SAICN</name>
<evidence type="ECO:0000256" key="1">
    <source>
        <dbReference type="ARBA" id="ARBA00009670"/>
    </source>
</evidence>
<protein>
    <recommendedName>
        <fullName evidence="4">ABC1 atypical kinase-like domain-containing protein</fullName>
    </recommendedName>
</protein>
<dbReference type="AlphaFoldDB" id="A0A0E9NF67"/>
<evidence type="ECO:0000256" key="3">
    <source>
        <dbReference type="SAM" id="Phobius"/>
    </source>
</evidence>
<comment type="caution">
    <text evidence="5">The sequence shown here is derived from an EMBL/GenBank/DDBJ whole genome shotgun (WGS) entry which is preliminary data.</text>
</comment>
<keyword evidence="3" id="KW-0812">Transmembrane</keyword>
<dbReference type="InterPro" id="IPR036941">
    <property type="entry name" value="Rcpt_L-dom_sf"/>
</dbReference>
<keyword evidence="3" id="KW-0472">Membrane</keyword>
<accession>A0A0E9NF67</accession>
<dbReference type="InterPro" id="IPR004147">
    <property type="entry name" value="ABC1_dom"/>
</dbReference>
<reference evidence="5 6" key="2">
    <citation type="journal article" date="2014" name="J. Gen. Appl. Microbiol.">
        <title>The early diverging ascomycetous budding yeast Saitoella complicata has three histone deacetylases belonging to the Clr6, Hos2, and Rpd3 lineages.</title>
        <authorList>
            <person name="Nishida H."/>
            <person name="Matsumoto T."/>
            <person name="Kondo S."/>
            <person name="Hamamoto M."/>
            <person name="Yoshikawa H."/>
        </authorList>
    </citation>
    <scope>NUCLEOTIDE SEQUENCE [LARGE SCALE GENOMIC DNA]</scope>
    <source>
        <strain evidence="5 6">NRRL Y-17804</strain>
    </source>
</reference>
<dbReference type="InterPro" id="IPR051130">
    <property type="entry name" value="Mito_struct-func_regulator"/>
</dbReference>
<feature type="region of interest" description="Disordered" evidence="2">
    <location>
        <begin position="459"/>
        <end position="486"/>
    </location>
</feature>
<dbReference type="CDD" id="cd13969">
    <property type="entry name" value="ADCK1-like"/>
    <property type="match status" value="1"/>
</dbReference>
<evidence type="ECO:0000313" key="6">
    <source>
        <dbReference type="Proteomes" id="UP000033140"/>
    </source>
</evidence>
<sequence>MQAPGHGNGGRWGASISMSRAAIYGTVIVSRSVLSIDQKGERSRRNHRPPEISLAAPQQKAPRLPHSKVPSLPNPPSKTLLQGVPIRFPNLSIYTNRTDVRSYLIPNSLHYYQQNVQEGPCCVFDGFRHGSGTFTINSQSDLDALASCDTVTGNIVITSQLATATLNGVQEINGDLQVLQDIALTVLSAPSLQSISGTLKLVNLTLLNTLAMPALTSLGGIDFETLPALQQVQFNTGVTSADDVLITDTQLNSLDGITLTTANTIDINNNIYLRNISMPQLASVSDTINIAYNFASLYVNFPALLTAGNATFFSTGDVNTPKLNNVTGGLGYINGSMTSVTARNLTSVGSLTFNDNTKLSNISMPNLATINGAFLIANNTDLLVIDGFPKVSEVAGAIDFTGDFTNVSLPALSDVKGGMNVQSTSDEFECPFEDDSTNGVIKGDTFVCKGALKTVTTGLNGTNQTADGSGTGTSTSSGSSSSSTSTSGASKVASAMGVAALIAGAVAHETGCTKLEGGRTPWFSSRRSGLLHYGRNGFSFIVFLFSSIILSVICGSHFSGWSLILWLLNKLSHCSPRDSHPNGQGSTVMYRRPSQMAFRLPRQQHGIFRIGGARLVSMLPPRTVPAWTIAPPSPESLGAPKKASKISRKRTTLIILGLAGVGSYFADGYFNGRAIRRTLRTAWTGVVIAVDYKINFHEGNAAEGGIDRLHERVAKRMYDTIRSNGGLYIKIGQALAMQADILPPAYSRMFSTLFDSAPAIPWREVHKILTRELGRPPEEVFAYIDPRVAASASIAQVHRARLHTGEWVAVKVQKPEIAKQVEWDLWSYKMLLYVYENYIFDIPIYFTADFTAAQLRSETDFVNEAKNAEKTAAFIVTEPSLHGRVRVPEVFWDYTTSKIMTATWEEGVRINENEKIRRMGISHKEVMQTMCDLFAAQMFKFGFLHADPHPGNILVRRKAKGRGSELVLLDHGLYISEPEMLREDYCELWKSLVTFDNATIRKIAVGWGITNPDLLASATLLRPYSGGKRGSLGGGKDGKQGKILDPYEAQLALKEKLKSFLSDTSKIPQELLFIGRNMRIVQANNRQLGSPVNRIAILANWASRSLADLPRGASFSARIGAWWKHIKFRFAITVINGTFYWTRLKQIVTGSTDSYEDLILKEMRSVARGVGLDVSDRAFEG</sequence>
<dbReference type="PANTHER" id="PTHR43173:SF37">
    <property type="entry name" value="ABC1 FAMILY PROTEIN C10F6.14C"/>
    <property type="match status" value="1"/>
</dbReference>